<keyword evidence="1" id="KW-0472">Membrane</keyword>
<feature type="transmembrane region" description="Helical" evidence="1">
    <location>
        <begin position="59"/>
        <end position="79"/>
    </location>
</feature>
<proteinExistence type="predicted"/>
<sequence>MKKIFKLNPENTLTQQWLFWIINGALFLFAIILIGIILFKKSYSVNWSPEGFKFFLSEFAFPISFLALVIPATALIATMHRSTQLSTQINLLMKQNNFANYYKHYEMFKSYYEELCNENDILNEKKCDKIYRRLFPNSKQGDYYVDKELLKTINKLSKEYLDVLEKLNNNERITYFEFIIFSSDIIFKISEVWGGYWLSPMDFGNTILKSIPDIDESKVESITIGNMSAKFIEADEEEIIFEKTLNYFQLIAKLLEFEISLESDNLSKELYTLTNKELVMVERDGEKRIASRNIRFITATKFEKL</sequence>
<accession>A0ABW3N2W7</accession>
<evidence type="ECO:0000313" key="3">
    <source>
        <dbReference type="Proteomes" id="UP001597013"/>
    </source>
</evidence>
<organism evidence="2 3">
    <name type="scientific">Winogradskyella litorisediminis</name>
    <dbReference type="NCBI Taxonomy" id="1156618"/>
    <lineage>
        <taxon>Bacteria</taxon>
        <taxon>Pseudomonadati</taxon>
        <taxon>Bacteroidota</taxon>
        <taxon>Flavobacteriia</taxon>
        <taxon>Flavobacteriales</taxon>
        <taxon>Flavobacteriaceae</taxon>
        <taxon>Winogradskyella</taxon>
    </lineage>
</organism>
<evidence type="ECO:0000313" key="2">
    <source>
        <dbReference type="EMBL" id="MFD1062064.1"/>
    </source>
</evidence>
<dbReference type="Proteomes" id="UP001597013">
    <property type="component" value="Unassembled WGS sequence"/>
</dbReference>
<gene>
    <name evidence="2" type="ORF">ACFQ1Q_02300</name>
</gene>
<comment type="caution">
    <text evidence="2">The sequence shown here is derived from an EMBL/GenBank/DDBJ whole genome shotgun (WGS) entry which is preliminary data.</text>
</comment>
<dbReference type="EMBL" id="JBHTJL010000008">
    <property type="protein sequence ID" value="MFD1062064.1"/>
    <property type="molecule type" value="Genomic_DNA"/>
</dbReference>
<reference evidence="3" key="1">
    <citation type="journal article" date="2019" name="Int. J. Syst. Evol. Microbiol.">
        <title>The Global Catalogue of Microorganisms (GCM) 10K type strain sequencing project: providing services to taxonomists for standard genome sequencing and annotation.</title>
        <authorList>
            <consortium name="The Broad Institute Genomics Platform"/>
            <consortium name="The Broad Institute Genome Sequencing Center for Infectious Disease"/>
            <person name="Wu L."/>
            <person name="Ma J."/>
        </authorList>
    </citation>
    <scope>NUCLEOTIDE SEQUENCE [LARGE SCALE GENOMIC DNA]</scope>
    <source>
        <strain evidence="3">CCUG 62215</strain>
    </source>
</reference>
<keyword evidence="1" id="KW-1133">Transmembrane helix</keyword>
<keyword evidence="1" id="KW-0812">Transmembrane</keyword>
<evidence type="ECO:0000256" key="1">
    <source>
        <dbReference type="SAM" id="Phobius"/>
    </source>
</evidence>
<keyword evidence="3" id="KW-1185">Reference proteome</keyword>
<dbReference type="RefSeq" id="WP_386127576.1">
    <property type="nucleotide sequence ID" value="NZ_JBHTJL010000008.1"/>
</dbReference>
<name>A0ABW3N2W7_9FLAO</name>
<protein>
    <submittedName>
        <fullName evidence="2">Uncharacterized protein</fullName>
    </submittedName>
</protein>
<feature type="transmembrane region" description="Helical" evidence="1">
    <location>
        <begin position="20"/>
        <end position="39"/>
    </location>
</feature>